<evidence type="ECO:0000256" key="1">
    <source>
        <dbReference type="ARBA" id="ARBA00009922"/>
    </source>
</evidence>
<keyword evidence="4" id="KW-0347">Helicase</keyword>
<comment type="catalytic activity">
    <reaction evidence="8">
        <text>Couples ATP hydrolysis with the unwinding of duplex DNA by translocating in the 3'-5' direction.</text>
        <dbReference type="EC" id="5.6.2.4"/>
    </reaction>
</comment>
<evidence type="ECO:0000259" key="12">
    <source>
        <dbReference type="PROSITE" id="PS50819"/>
    </source>
</evidence>
<dbReference type="InterPro" id="IPR027417">
    <property type="entry name" value="P-loop_NTPase"/>
</dbReference>
<evidence type="ECO:0000256" key="2">
    <source>
        <dbReference type="ARBA" id="ARBA00022741"/>
    </source>
</evidence>
<dbReference type="Gene3D" id="3.40.50.300">
    <property type="entry name" value="P-loop containing nucleotide triphosphate hydrolases"/>
    <property type="match status" value="2"/>
</dbReference>
<dbReference type="SUPFAM" id="SSF55608">
    <property type="entry name" value="Homing endonucleases"/>
    <property type="match status" value="1"/>
</dbReference>
<dbReference type="Gene3D" id="1.10.486.10">
    <property type="entry name" value="PCRA, domain 4"/>
    <property type="match status" value="1"/>
</dbReference>
<dbReference type="PANTHER" id="PTHR11070:SF2">
    <property type="entry name" value="ATP-DEPENDENT DNA HELICASE SRS2"/>
    <property type="match status" value="1"/>
</dbReference>
<dbReference type="InterPro" id="IPR000212">
    <property type="entry name" value="DNA_helicase_UvrD/REP"/>
</dbReference>
<keyword evidence="3" id="KW-0378">Hydrolase</keyword>
<evidence type="ECO:0000256" key="6">
    <source>
        <dbReference type="ARBA" id="ARBA00023125"/>
    </source>
</evidence>
<gene>
    <name evidence="15" type="ORF">LCGC14_0407290</name>
</gene>
<keyword evidence="7" id="KW-0413">Isomerase</keyword>
<dbReference type="PANTHER" id="PTHR11070">
    <property type="entry name" value="UVRD / RECB / PCRA DNA HELICASE FAMILY MEMBER"/>
    <property type="match status" value="1"/>
</dbReference>
<evidence type="ECO:0000256" key="11">
    <source>
        <dbReference type="SAM" id="Phobius"/>
    </source>
</evidence>
<dbReference type="PROSITE" id="PS51198">
    <property type="entry name" value="UVRD_HELICASE_ATP_BIND"/>
    <property type="match status" value="1"/>
</dbReference>
<feature type="transmembrane region" description="Helical" evidence="11">
    <location>
        <begin position="903"/>
        <end position="922"/>
    </location>
</feature>
<feature type="domain" description="UvrD-like helicase C-terminal" evidence="14">
    <location>
        <begin position="624"/>
        <end position="900"/>
    </location>
</feature>
<evidence type="ECO:0000256" key="4">
    <source>
        <dbReference type="ARBA" id="ARBA00022806"/>
    </source>
</evidence>
<dbReference type="CDD" id="cd17932">
    <property type="entry name" value="DEXQc_UvrD"/>
    <property type="match status" value="1"/>
</dbReference>
<dbReference type="InterPro" id="IPR014017">
    <property type="entry name" value="DNA_helicase_UvrD-like_C"/>
</dbReference>
<evidence type="ECO:0000259" key="14">
    <source>
        <dbReference type="PROSITE" id="PS51217"/>
    </source>
</evidence>
<dbReference type="GO" id="GO:0005524">
    <property type="term" value="F:ATP binding"/>
    <property type="evidence" value="ECO:0007669"/>
    <property type="project" value="UniProtKB-KW"/>
</dbReference>
<dbReference type="InterPro" id="IPR014016">
    <property type="entry name" value="UvrD-like_ATP-bd"/>
</dbReference>
<evidence type="ECO:0000259" key="13">
    <source>
        <dbReference type="PROSITE" id="PS51198"/>
    </source>
</evidence>
<dbReference type="Pfam" id="PF05203">
    <property type="entry name" value="Hom_end_hint"/>
    <property type="match status" value="1"/>
</dbReference>
<dbReference type="GO" id="GO:0004519">
    <property type="term" value="F:endonuclease activity"/>
    <property type="evidence" value="ECO:0007669"/>
    <property type="project" value="InterPro"/>
</dbReference>
<dbReference type="Gene3D" id="1.10.10.160">
    <property type="match status" value="1"/>
</dbReference>
<sequence>MSSSSVNLNAEQEKAANHYTGACLVTAVPGCHPRGTRVIMFDGSMKDVSGVLVGDLLMGPDSKPRRVLELKTGFGKMYEVIPVKGKSFFVNEDHILALRRSGNRHKDKPNFNMKVSTFIQQGPGLKARSKLYRSEAINWEAKSELPVPPYILGLWLGDGCSHSPTLTTMDNEVQEAWCAWATSLGSEINKYKLPGGNKATTYAAVQSGGLVKPFKNPARNSLRQIGVLENKHIPKVYLTASVDDRLWLLAGLIDSDGYYGKGCYEITQKREALLEDIAFLARSLGFAAYTRPVDKYCTYRGSERWGTYWKVSISGNCDLIPAKLSRKKGSYRKQIKNHRVTGFSLKESAPDEYFGFALDGDSLYLLEDFTVTHNSGKTATLTQRVIRLLARGEDPRSICCITFTNKASTEMKERILASDPGAKRVWVSTFHKMGVKLLRSYGDRVGLRDGFSIYDDDDCKGLMQKVHRMWAAEQEDEDLKLGPKERGRLMNVAGDLRESAKPFDLENCDPRIGMYIRELHDANAVDFSGMLYLTWKILTKCPDIATKLSKRFKFIMVDEAQDTNDVQYAIARILASHGNLFMVGDYDQSIFSWRGAKPENLKNFQKDYPGALILELPRNYRSRSEILEKAQNVIRQNPNNDDVELISERGEGGAVEIHRYENEWEEANQTAHLMHCYHDKGYKWGDMAVIYRLNKQSQAFEMALSQSSIPYKTKGGPSFFARKEIKTTLAYMKLLTNPADSAAFAQAISYPKRGVGDVLIGKIDILAKKEGINVTDAAAKIRTGRKSTRALLDEFAMLMERKREEMRNGRSLMTVVDELVRESGYMGHLKNEADEEKDGPRSIQRLENLETFVIGIGEFEDANSKPSLEKFLQQIALVQEGDDNRVDDAVSLMSMHSSKGLEFPIVFIVGAAAGVVPFTLAVDEGRGDEERRLFYVAVTRAKDHLHVSYPEQVRKWSSIQEQDPSPFMFEMFGRDPEEEIE</sequence>
<keyword evidence="11" id="KW-0812">Transmembrane</keyword>
<name>A0A0F9TD22_9ZZZZ</name>
<dbReference type="InterPro" id="IPR027434">
    <property type="entry name" value="Homing_endonucl"/>
</dbReference>
<keyword evidence="11" id="KW-1133">Transmembrane helix</keyword>
<feature type="domain" description="UvrD-like helicase ATP-binding" evidence="13">
    <location>
        <begin position="350"/>
        <end position="623"/>
    </location>
</feature>
<dbReference type="Gene3D" id="3.10.28.10">
    <property type="entry name" value="Homing endonucleases"/>
    <property type="match status" value="1"/>
</dbReference>
<reference evidence="15" key="1">
    <citation type="journal article" date="2015" name="Nature">
        <title>Complex archaea that bridge the gap between prokaryotes and eukaryotes.</title>
        <authorList>
            <person name="Spang A."/>
            <person name="Saw J.H."/>
            <person name="Jorgensen S.L."/>
            <person name="Zaremba-Niedzwiedzka K."/>
            <person name="Martijn J."/>
            <person name="Lind A.E."/>
            <person name="van Eijk R."/>
            <person name="Schleper C."/>
            <person name="Guy L."/>
            <person name="Ettema T.J."/>
        </authorList>
    </citation>
    <scope>NUCLEOTIDE SEQUENCE</scope>
</reference>
<evidence type="ECO:0000256" key="9">
    <source>
        <dbReference type="ARBA" id="ARBA00034808"/>
    </source>
</evidence>
<dbReference type="Pfam" id="PF00580">
    <property type="entry name" value="UvrD-helicase"/>
    <property type="match status" value="1"/>
</dbReference>
<dbReference type="CDD" id="cd18807">
    <property type="entry name" value="SF1_C_UvrD"/>
    <property type="match status" value="1"/>
</dbReference>
<comment type="caution">
    <text evidence="15">The sequence shown here is derived from an EMBL/GenBank/DDBJ whole genome shotgun (WGS) entry which is preliminary data.</text>
</comment>
<dbReference type="EC" id="5.6.2.4" evidence="9"/>
<dbReference type="InterPro" id="IPR007868">
    <property type="entry name" value="Hom_end_hint"/>
</dbReference>
<dbReference type="SUPFAM" id="SSF52540">
    <property type="entry name" value="P-loop containing nucleoside triphosphate hydrolases"/>
    <property type="match status" value="1"/>
</dbReference>
<dbReference type="Pfam" id="PF14528">
    <property type="entry name" value="LAGLIDADG_3"/>
    <property type="match status" value="1"/>
</dbReference>
<keyword evidence="2" id="KW-0547">Nucleotide-binding</keyword>
<dbReference type="PROSITE" id="PS50819">
    <property type="entry name" value="INTEIN_ENDONUCLEASE"/>
    <property type="match status" value="1"/>
</dbReference>
<keyword evidence="6" id="KW-0238">DNA-binding</keyword>
<dbReference type="Pfam" id="PF13361">
    <property type="entry name" value="UvrD_C"/>
    <property type="match status" value="1"/>
</dbReference>
<feature type="domain" description="DOD-type homing endonuclease" evidence="12">
    <location>
        <begin position="151"/>
        <end position="286"/>
    </location>
</feature>
<evidence type="ECO:0000256" key="8">
    <source>
        <dbReference type="ARBA" id="ARBA00034617"/>
    </source>
</evidence>
<dbReference type="GO" id="GO:0016787">
    <property type="term" value="F:hydrolase activity"/>
    <property type="evidence" value="ECO:0007669"/>
    <property type="project" value="UniProtKB-KW"/>
</dbReference>
<comment type="catalytic activity">
    <reaction evidence="10">
        <text>ATP + H2O = ADP + phosphate + H(+)</text>
        <dbReference type="Rhea" id="RHEA:13065"/>
        <dbReference type="ChEBI" id="CHEBI:15377"/>
        <dbReference type="ChEBI" id="CHEBI:15378"/>
        <dbReference type="ChEBI" id="CHEBI:30616"/>
        <dbReference type="ChEBI" id="CHEBI:43474"/>
        <dbReference type="ChEBI" id="CHEBI:456216"/>
        <dbReference type="EC" id="5.6.2.4"/>
    </reaction>
</comment>
<accession>A0A0F9TD22</accession>
<dbReference type="GO" id="GO:0000725">
    <property type="term" value="P:recombinational repair"/>
    <property type="evidence" value="ECO:0007669"/>
    <property type="project" value="TreeGrafter"/>
</dbReference>
<protein>
    <recommendedName>
        <fullName evidence="9">DNA 3'-5' helicase</fullName>
        <ecNumber evidence="9">5.6.2.4</ecNumber>
    </recommendedName>
</protein>
<dbReference type="GO" id="GO:0043138">
    <property type="term" value="F:3'-5' DNA helicase activity"/>
    <property type="evidence" value="ECO:0007669"/>
    <property type="project" value="UniProtKB-EC"/>
</dbReference>
<keyword evidence="11" id="KW-0472">Membrane</keyword>
<evidence type="ECO:0000256" key="5">
    <source>
        <dbReference type="ARBA" id="ARBA00022840"/>
    </source>
</evidence>
<comment type="similarity">
    <text evidence="1">Belongs to the helicase family. UvrD subfamily.</text>
</comment>
<dbReference type="InterPro" id="IPR036844">
    <property type="entry name" value="Hint_dom_sf"/>
</dbReference>
<dbReference type="InterPro" id="IPR004860">
    <property type="entry name" value="LAGLIDADG_dom"/>
</dbReference>
<dbReference type="AlphaFoldDB" id="A0A0F9TD22"/>
<dbReference type="InterPro" id="IPR004042">
    <property type="entry name" value="Intein_endonuc_central"/>
</dbReference>
<proteinExistence type="inferred from homology"/>
<evidence type="ECO:0000313" key="15">
    <source>
        <dbReference type="EMBL" id="KKN72762.1"/>
    </source>
</evidence>
<dbReference type="InterPro" id="IPR013986">
    <property type="entry name" value="DExx_box_DNA_helicase_dom_sf"/>
</dbReference>
<evidence type="ECO:0000256" key="7">
    <source>
        <dbReference type="ARBA" id="ARBA00023235"/>
    </source>
</evidence>
<evidence type="ECO:0000256" key="10">
    <source>
        <dbReference type="ARBA" id="ARBA00048988"/>
    </source>
</evidence>
<evidence type="ECO:0000256" key="3">
    <source>
        <dbReference type="ARBA" id="ARBA00022801"/>
    </source>
</evidence>
<dbReference type="GO" id="GO:0003677">
    <property type="term" value="F:DNA binding"/>
    <property type="evidence" value="ECO:0007669"/>
    <property type="project" value="UniProtKB-KW"/>
</dbReference>
<keyword evidence="5" id="KW-0067">ATP-binding</keyword>
<organism evidence="15">
    <name type="scientific">marine sediment metagenome</name>
    <dbReference type="NCBI Taxonomy" id="412755"/>
    <lineage>
        <taxon>unclassified sequences</taxon>
        <taxon>metagenomes</taxon>
        <taxon>ecological metagenomes</taxon>
    </lineage>
</organism>
<dbReference type="SUPFAM" id="SSF51294">
    <property type="entry name" value="Hedgehog/intein (Hint) domain"/>
    <property type="match status" value="1"/>
</dbReference>
<dbReference type="EMBL" id="LAZR01000355">
    <property type="protein sequence ID" value="KKN72762.1"/>
    <property type="molecule type" value="Genomic_DNA"/>
</dbReference>
<dbReference type="PROSITE" id="PS51217">
    <property type="entry name" value="UVRD_HELICASE_CTER"/>
    <property type="match status" value="1"/>
</dbReference>
<dbReference type="GO" id="GO:0030908">
    <property type="term" value="P:protein splicing"/>
    <property type="evidence" value="ECO:0007669"/>
    <property type="project" value="InterPro"/>
</dbReference>